<reference evidence="1 2" key="2">
    <citation type="journal article" date="2024" name="Int. J. Syst. Evol. Microbiol.">
        <title>Promethearchaeum syntrophicum gen. nov., sp. nov., an anaerobic, obligately syntrophic archaeon, the first isolate of the lineage 'Asgard' archaea, and proposal of the new archaeal phylum Promethearchaeota phyl. nov. and kingdom Promethearchaeati regn. nov.</title>
        <authorList>
            <person name="Imachi H."/>
            <person name="Nobu M.K."/>
            <person name="Kato S."/>
            <person name="Takaki Y."/>
            <person name="Miyazaki M."/>
            <person name="Miyata M."/>
            <person name="Ogawara M."/>
            <person name="Saito Y."/>
            <person name="Sakai S."/>
            <person name="Tahara Y.O."/>
            <person name="Takano Y."/>
            <person name="Tasumi E."/>
            <person name="Uematsu K."/>
            <person name="Yoshimura T."/>
            <person name="Itoh T."/>
            <person name="Ohkuma M."/>
            <person name="Takai K."/>
        </authorList>
    </citation>
    <scope>NUCLEOTIDE SEQUENCE [LARGE SCALE GENOMIC DNA]</scope>
    <source>
        <strain evidence="1 2">MK-D1</strain>
    </source>
</reference>
<dbReference type="KEGG" id="psyt:DSAG12_01547"/>
<dbReference type="RefSeq" id="WP_405045387.1">
    <property type="nucleotide sequence ID" value="NZ_CP042905.2"/>
</dbReference>
<dbReference type="Proteomes" id="UP000321408">
    <property type="component" value="Chromosome"/>
</dbReference>
<evidence type="ECO:0000313" key="2">
    <source>
        <dbReference type="Proteomes" id="UP000321408"/>
    </source>
</evidence>
<proteinExistence type="predicted"/>
<dbReference type="EMBL" id="CP042905">
    <property type="protein sequence ID" value="QEE15720.2"/>
    <property type="molecule type" value="Genomic_DNA"/>
</dbReference>
<dbReference type="GeneID" id="41329541"/>
<gene>
    <name evidence="1" type="ORF">DSAG12_01547</name>
</gene>
<reference evidence="1 2" key="1">
    <citation type="journal article" date="2020" name="Nature">
        <title>Isolation of an archaeon at the prokaryote-eukaryote interface.</title>
        <authorList>
            <person name="Imachi H."/>
            <person name="Nobu M.K."/>
            <person name="Nakahara N."/>
            <person name="Morono Y."/>
            <person name="Ogawara M."/>
            <person name="Takaki Y."/>
            <person name="Takano Y."/>
            <person name="Uematsu K."/>
            <person name="Ikuta T."/>
            <person name="Ito M."/>
            <person name="Matsui Y."/>
            <person name="Miyazaki M."/>
            <person name="Murata K."/>
            <person name="Saito Y."/>
            <person name="Sakai S."/>
            <person name="Song C."/>
            <person name="Tasumi E."/>
            <person name="Yamanaka Y."/>
            <person name="Yamaguchi T."/>
            <person name="Kamagata Y."/>
            <person name="Tamaki H."/>
            <person name="Takai K."/>
        </authorList>
    </citation>
    <scope>NUCLEOTIDE SEQUENCE [LARGE SCALE GENOMIC DNA]</scope>
    <source>
        <strain evidence="1 2">MK-D1</strain>
    </source>
</reference>
<evidence type="ECO:0000313" key="1">
    <source>
        <dbReference type="EMBL" id="QEE15720.2"/>
    </source>
</evidence>
<keyword evidence="2" id="KW-1185">Reference proteome</keyword>
<name>A0A5B9DAE9_9ARCH</name>
<accession>A0A5B9DAE9</accession>
<protein>
    <submittedName>
        <fullName evidence="1">DUF1922 domain-containing protein</fullName>
    </submittedName>
</protein>
<organism evidence="1 2">
    <name type="scientific">Promethearchaeum syntrophicum</name>
    <dbReference type="NCBI Taxonomy" id="2594042"/>
    <lineage>
        <taxon>Archaea</taxon>
        <taxon>Promethearchaeati</taxon>
        <taxon>Promethearchaeota</taxon>
        <taxon>Promethearchaeia</taxon>
        <taxon>Promethearchaeales</taxon>
        <taxon>Promethearchaeaceae</taxon>
        <taxon>Promethearchaeum</taxon>
    </lineage>
</organism>
<dbReference type="AlphaFoldDB" id="A0A5B9DAE9"/>
<sequence>MKCSKCGCPQYISSSQRSRRCPKCRTVLNCSRMNVFAKALTIKEASQLVRSMKTPNEVEQRINKLKTLSSINDSKNKYHLLGKLITELLAIFPNTMPKFYLIEKGEKEFSLQEEFIEKVIENLNKIGLVLINKIDNKVVLKFPSIPFSAMNGKLNVSHPNPIKNRHGRSKKTKKK</sequence>